<comment type="caution">
    <text evidence="2">The sequence shown here is derived from an EMBL/GenBank/DDBJ whole genome shotgun (WGS) entry which is preliminary data.</text>
</comment>
<gene>
    <name evidence="2" type="ORF">Poly21_54980</name>
</gene>
<reference evidence="2 3" key="1">
    <citation type="journal article" date="2020" name="Antonie Van Leeuwenhoek">
        <title>Rhodopirellula heiligendammensis sp. nov., Rhodopirellula pilleata sp. nov., and Rhodopirellula solitaria sp. nov. isolated from natural or artificial marine surfaces in Northern Germany and California, USA, and emended description of the genus Rhodopirellula.</title>
        <authorList>
            <person name="Kallscheuer N."/>
            <person name="Wiegand S."/>
            <person name="Jogler M."/>
            <person name="Boedeker C."/>
            <person name="Peeters S.H."/>
            <person name="Rast P."/>
            <person name="Heuer A."/>
            <person name="Jetten M.S.M."/>
            <person name="Rohde M."/>
            <person name="Jogler C."/>
        </authorList>
    </citation>
    <scope>NUCLEOTIDE SEQUENCE [LARGE SCALE GENOMIC DNA]</scope>
    <source>
        <strain evidence="2 3">Poly21</strain>
    </source>
</reference>
<name>A0A5C6BH20_9BACT</name>
<dbReference type="Proteomes" id="UP000319908">
    <property type="component" value="Unassembled WGS sequence"/>
</dbReference>
<dbReference type="InterPro" id="IPR029261">
    <property type="entry name" value="Transposase_Znf"/>
</dbReference>
<proteinExistence type="predicted"/>
<protein>
    <recommendedName>
        <fullName evidence="1">Transposase IS204/IS1001/IS1096/IS1165 zinc-finger domain-containing protein</fullName>
    </recommendedName>
</protein>
<evidence type="ECO:0000313" key="3">
    <source>
        <dbReference type="Proteomes" id="UP000319908"/>
    </source>
</evidence>
<feature type="domain" description="Transposase IS204/IS1001/IS1096/IS1165 zinc-finger" evidence="1">
    <location>
        <begin position="37"/>
        <end position="82"/>
    </location>
</feature>
<evidence type="ECO:0000259" key="1">
    <source>
        <dbReference type="Pfam" id="PF14690"/>
    </source>
</evidence>
<evidence type="ECO:0000313" key="2">
    <source>
        <dbReference type="EMBL" id="TWU09754.1"/>
    </source>
</evidence>
<dbReference type="Pfam" id="PF14690">
    <property type="entry name" value="Zn_ribbon_ISL3"/>
    <property type="match status" value="1"/>
</dbReference>
<keyword evidence="3" id="KW-1185">Reference proteome</keyword>
<dbReference type="EMBL" id="SJPU01000008">
    <property type="protein sequence ID" value="TWU09754.1"/>
    <property type="molecule type" value="Genomic_DNA"/>
</dbReference>
<organism evidence="2 3">
    <name type="scientific">Allorhodopirellula heiligendammensis</name>
    <dbReference type="NCBI Taxonomy" id="2714739"/>
    <lineage>
        <taxon>Bacteria</taxon>
        <taxon>Pseudomonadati</taxon>
        <taxon>Planctomycetota</taxon>
        <taxon>Planctomycetia</taxon>
        <taxon>Pirellulales</taxon>
        <taxon>Pirellulaceae</taxon>
        <taxon>Allorhodopirellula</taxon>
    </lineage>
</organism>
<dbReference type="AlphaFoldDB" id="A0A5C6BH20"/>
<sequence>MSTTLFYQSFGIRGYQQTRIEFSKGVTRFHVPPRGKTICCPSCDSRNVIRRRLRQREFRASPIGLKRTVVVASLPRVQCHDCGAVRQI</sequence>
<accession>A0A5C6BH20</accession>